<name>A0A2H4VC49_9EURY</name>
<evidence type="ECO:0008006" key="3">
    <source>
        <dbReference type="Google" id="ProtNLM"/>
    </source>
</evidence>
<gene>
    <name evidence="1" type="ORF">BK007_06325</name>
</gene>
<dbReference type="Proteomes" id="UP000232806">
    <property type="component" value="Chromosome"/>
</dbReference>
<dbReference type="InterPro" id="IPR020075">
    <property type="entry name" value="Uncharacterised_AF2234"/>
</dbReference>
<organism evidence="1 2">
    <name type="scientific">Methanobacterium subterraneum</name>
    <dbReference type="NCBI Taxonomy" id="59277"/>
    <lineage>
        <taxon>Archaea</taxon>
        <taxon>Methanobacteriati</taxon>
        <taxon>Methanobacteriota</taxon>
        <taxon>Methanomada group</taxon>
        <taxon>Methanobacteria</taxon>
        <taxon>Methanobacteriales</taxon>
        <taxon>Methanobacteriaceae</taxon>
        <taxon>Methanobacterium</taxon>
    </lineage>
</organism>
<proteinExistence type="predicted"/>
<dbReference type="EMBL" id="CP017766">
    <property type="protein sequence ID" value="AUB55661.1"/>
    <property type="molecule type" value="Genomic_DNA"/>
</dbReference>
<dbReference type="RefSeq" id="WP_100905638.1">
    <property type="nucleotide sequence ID" value="NZ_CP017766.1"/>
</dbReference>
<dbReference type="OrthoDB" id="71341at2157"/>
<accession>A0A2H4VC49</accession>
<dbReference type="GeneID" id="35122918"/>
<protein>
    <recommendedName>
        <fullName evidence="3">DUF2769 domain-containing protein</fullName>
    </recommendedName>
</protein>
<dbReference type="AlphaFoldDB" id="A0A2H4VC49"/>
<dbReference type="Pfam" id="PF10967">
    <property type="entry name" value="DUF2769"/>
    <property type="match status" value="1"/>
</dbReference>
<sequence length="96" mass="10878">MDAFEKLIDKLNHLDGEKRLKTLEELEGDCVCTICPSYNDCAKEKDENVFCITGKSEGCINMELGCLCPTCPLAQKYQIGMMNNFYCHRGSETEQK</sequence>
<reference evidence="1 2" key="1">
    <citation type="submission" date="2016-10" db="EMBL/GenBank/DDBJ databases">
        <title>Comparative genomics between deep and shallow subseafloor isolates.</title>
        <authorList>
            <person name="Ishii S."/>
            <person name="Miller J.R."/>
            <person name="Sutton G."/>
            <person name="Suzuki S."/>
            <person name="Methe B."/>
            <person name="Inagaki F."/>
            <person name="Imachi H."/>
        </authorList>
    </citation>
    <scope>NUCLEOTIDE SEQUENCE [LARGE SCALE GENOMIC DNA]</scope>
    <source>
        <strain evidence="1 2">MO-MB1</strain>
    </source>
</reference>
<evidence type="ECO:0000313" key="1">
    <source>
        <dbReference type="EMBL" id="AUB55661.1"/>
    </source>
</evidence>
<evidence type="ECO:0000313" key="2">
    <source>
        <dbReference type="Proteomes" id="UP000232806"/>
    </source>
</evidence>